<dbReference type="Proteomes" id="UP001152523">
    <property type="component" value="Unassembled WGS sequence"/>
</dbReference>
<keyword evidence="2" id="KW-1185">Reference proteome</keyword>
<sequence>MIKKRVADFFWGSKNHVPKHHWIKFKDICKPIECGGVGIRSICDVQKLTALKLWWEFLQGSSMWADLMRSRYGRRAPGEVENTYSQAWRRISFISKEADNMVVRGSQSVVWKHTPDGKFTTQSAYKALWNQGGRTLSTNSIRNPKQVSKKLLNEVFVEIQDFFPFFP</sequence>
<evidence type="ECO:0008006" key="3">
    <source>
        <dbReference type="Google" id="ProtNLM"/>
    </source>
</evidence>
<accession>A0AAV0DPZ6</accession>
<reference evidence="1" key="1">
    <citation type="submission" date="2022-07" db="EMBL/GenBank/DDBJ databases">
        <authorList>
            <person name="Macas J."/>
            <person name="Novak P."/>
            <person name="Neumann P."/>
        </authorList>
    </citation>
    <scope>NUCLEOTIDE SEQUENCE</scope>
</reference>
<organism evidence="1 2">
    <name type="scientific">Cuscuta epithymum</name>
    <dbReference type="NCBI Taxonomy" id="186058"/>
    <lineage>
        <taxon>Eukaryota</taxon>
        <taxon>Viridiplantae</taxon>
        <taxon>Streptophyta</taxon>
        <taxon>Embryophyta</taxon>
        <taxon>Tracheophyta</taxon>
        <taxon>Spermatophyta</taxon>
        <taxon>Magnoliopsida</taxon>
        <taxon>eudicotyledons</taxon>
        <taxon>Gunneridae</taxon>
        <taxon>Pentapetalae</taxon>
        <taxon>asterids</taxon>
        <taxon>lamiids</taxon>
        <taxon>Solanales</taxon>
        <taxon>Convolvulaceae</taxon>
        <taxon>Cuscuteae</taxon>
        <taxon>Cuscuta</taxon>
        <taxon>Cuscuta subgen. Cuscuta</taxon>
    </lineage>
</organism>
<name>A0AAV0DPZ6_9ASTE</name>
<evidence type="ECO:0000313" key="2">
    <source>
        <dbReference type="Proteomes" id="UP001152523"/>
    </source>
</evidence>
<protein>
    <recommendedName>
        <fullName evidence="3">Reverse transcriptase zinc-binding domain-containing protein</fullName>
    </recommendedName>
</protein>
<comment type="caution">
    <text evidence="1">The sequence shown here is derived from an EMBL/GenBank/DDBJ whole genome shotgun (WGS) entry which is preliminary data.</text>
</comment>
<proteinExistence type="predicted"/>
<evidence type="ECO:0000313" key="1">
    <source>
        <dbReference type="EMBL" id="CAH9106334.1"/>
    </source>
</evidence>
<dbReference type="AlphaFoldDB" id="A0AAV0DPZ6"/>
<dbReference type="EMBL" id="CAMAPF010000135">
    <property type="protein sequence ID" value="CAH9106334.1"/>
    <property type="molecule type" value="Genomic_DNA"/>
</dbReference>
<gene>
    <name evidence="1" type="ORF">CEPIT_LOCUS17540</name>
</gene>